<dbReference type="Gene3D" id="3.40.30.10">
    <property type="entry name" value="Glutaredoxin"/>
    <property type="match status" value="1"/>
</dbReference>
<dbReference type="InterPro" id="IPR019575">
    <property type="entry name" value="Nuop51_4Fe4S-bd"/>
</dbReference>
<name>A0A375GKL1_9BURK</name>
<reference evidence="9" key="1">
    <citation type="submission" date="2018-01" db="EMBL/GenBank/DDBJ databases">
        <authorList>
            <person name="Clerissi C."/>
        </authorList>
    </citation>
    <scope>NUCLEOTIDE SEQUENCE</scope>
    <source>
        <strain evidence="9">Cupriavidus oxalaticus LMG 2235</strain>
    </source>
</reference>
<dbReference type="Gene3D" id="1.10.10.1590">
    <property type="entry name" value="NADH-quinone oxidoreductase subunit E"/>
    <property type="match status" value="1"/>
</dbReference>
<dbReference type="InterPro" id="IPR041921">
    <property type="entry name" value="NuoE_N"/>
</dbReference>
<dbReference type="EMBL" id="CP069811">
    <property type="protein sequence ID" value="QRQ90646.1"/>
    <property type="molecule type" value="Genomic_DNA"/>
</dbReference>
<dbReference type="Gene3D" id="3.40.50.11540">
    <property type="entry name" value="NADH-ubiquinone oxidoreductase 51kDa subunit"/>
    <property type="match status" value="1"/>
</dbReference>
<dbReference type="Gene3D" id="1.20.1440.230">
    <property type="entry name" value="NADH-ubiquinone oxidoreductase 51kDa subunit, iron-sulphur binding domain"/>
    <property type="match status" value="1"/>
</dbReference>
<dbReference type="FunFam" id="3.10.20.600:FF:000006">
    <property type="entry name" value="Formate dehydrogenase, beta subunit"/>
    <property type="match status" value="1"/>
</dbReference>
<organism evidence="9">
    <name type="scientific">Cupriavidus oxalaticus</name>
    <dbReference type="NCBI Taxonomy" id="96344"/>
    <lineage>
        <taxon>Bacteria</taxon>
        <taxon>Pseudomonadati</taxon>
        <taxon>Pseudomonadota</taxon>
        <taxon>Betaproteobacteria</taxon>
        <taxon>Burkholderiales</taxon>
        <taxon>Burkholderiaceae</taxon>
        <taxon>Cupriavidus</taxon>
    </lineage>
</organism>
<gene>
    <name evidence="9" type="ORF">CO2235_MP70256</name>
    <name evidence="8" type="ORF">JTE92_08260</name>
</gene>
<dbReference type="GeneID" id="303489510"/>
<evidence type="ECO:0000313" key="9">
    <source>
        <dbReference type="EMBL" id="SPC23609.1"/>
    </source>
</evidence>
<dbReference type="InterPro" id="IPR011538">
    <property type="entry name" value="Nuo51_FMN-bd"/>
</dbReference>
<dbReference type="Proteomes" id="UP000623307">
    <property type="component" value="Chromosome 1"/>
</dbReference>
<evidence type="ECO:0000313" key="8">
    <source>
        <dbReference type="EMBL" id="QRQ90646.1"/>
    </source>
</evidence>
<dbReference type="InterPro" id="IPR001949">
    <property type="entry name" value="NADH-UbQ_OxRdtase_51kDa_CS"/>
</dbReference>
<evidence type="ECO:0000256" key="2">
    <source>
        <dbReference type="ARBA" id="ARBA00007523"/>
    </source>
</evidence>
<dbReference type="GO" id="GO:0046872">
    <property type="term" value="F:metal ion binding"/>
    <property type="evidence" value="ECO:0007669"/>
    <property type="project" value="UniProtKB-KW"/>
</dbReference>
<dbReference type="PROSITE" id="PS00645">
    <property type="entry name" value="COMPLEX1_51K_2"/>
    <property type="match status" value="1"/>
</dbReference>
<sequence length="569" mass="61507">MNQVVIPLEATGLGRQRKRRQPKGRQVDAAALAEVRVALGDMPRRRDLLIEHLHRINDRYGQLAMPHLVALASELRLSMTEVYEVASFYHHFDVVREDADGQIAAPPALTVRVCEGIACELAGARALIDKLPALLGTDVRVVAAPCIGRCEKAPAALVGQNPVDGATADTVAAAVQARAVRHEPEPHIGYGAYRAAGGYGLLQSLADGTLDPAAVLCTMEDSGLRGLGGAGFPAGRKWRIVQKEPAPRLMAVNIDEGEPGTFKDRVYLERDPHRFLEGMLIAATVVNVSAIYIYLRDEYAGCRALLAEALRQLRDDPPIPGLPAIELRRGAGAYICGEESAMIESIEGKRGMPRLRPPYVAQVGLFGRPTLEHNFETLYWVRDIIEKGAEWFASQGRNGRKGLRSFSVSGRVKKPGVHLAPAGITVRELIDEYCGGMLDGHAFYAYLPGGASGGILPASMGHIPLDFDTLQPYGCFIGSAAVVILSDHDSVTQAARNLMHFFKHESCGQCTPCRTGTAKALDLIHQPKWDLAALDDLSAVMRDASICGLGQAAPNPVDCVIRYFPHELG</sequence>
<protein>
    <submittedName>
        <fullName evidence="8">NAD(P)H-dependent oxidoreductase subunit E</fullName>
    </submittedName>
    <submittedName>
        <fullName evidence="9">NADH-quinone oxidoreductase subunit F</fullName>
    </submittedName>
</protein>
<keyword evidence="4" id="KW-0479">Metal-binding</keyword>
<dbReference type="SUPFAM" id="SSF52833">
    <property type="entry name" value="Thioredoxin-like"/>
    <property type="match status" value="1"/>
</dbReference>
<reference evidence="8 10" key="2">
    <citation type="submission" date="2021-02" db="EMBL/GenBank/DDBJ databases">
        <title>Complete Genome Sequence of Cupriavidus oxalaticus Strain Ox1, a Soil Oxalate-Degrading Species.</title>
        <authorList>
            <person name="Palmieri F."/>
            <person name="Udriet P."/>
            <person name="Deuasquier M."/>
            <person name="Beaudoing E."/>
            <person name="Johnson S.L."/>
            <person name="Davenport K.W."/>
            <person name="Chain P.S."/>
            <person name="Bindschedler S."/>
            <person name="Junier P."/>
        </authorList>
    </citation>
    <scope>NUCLEOTIDE SEQUENCE [LARGE SCALE GENOMIC DNA]</scope>
    <source>
        <strain evidence="8 10">Ox1</strain>
    </source>
</reference>
<dbReference type="InterPro" id="IPR037225">
    <property type="entry name" value="Nuo51_FMN-bd_sf"/>
</dbReference>
<dbReference type="Pfam" id="PF10589">
    <property type="entry name" value="NADH_4Fe-4S"/>
    <property type="match status" value="1"/>
</dbReference>
<dbReference type="Proteomes" id="UP000256862">
    <property type="component" value="Plasmid CO2235_mp"/>
</dbReference>
<dbReference type="SUPFAM" id="SSF142984">
    <property type="entry name" value="Nqo1 middle domain-like"/>
    <property type="match status" value="1"/>
</dbReference>
<evidence type="ECO:0000259" key="7">
    <source>
        <dbReference type="SMART" id="SM00928"/>
    </source>
</evidence>
<dbReference type="Pfam" id="PF01257">
    <property type="entry name" value="2Fe-2S_thioredx"/>
    <property type="match status" value="1"/>
</dbReference>
<feature type="domain" description="NADH-ubiquinone oxidoreductase 51kDa subunit iron-sulphur binding" evidence="7">
    <location>
        <begin position="492"/>
        <end position="537"/>
    </location>
</feature>
<dbReference type="GO" id="GO:0051539">
    <property type="term" value="F:4 iron, 4 sulfur cluster binding"/>
    <property type="evidence" value="ECO:0007669"/>
    <property type="project" value="UniProtKB-KW"/>
</dbReference>
<dbReference type="CDD" id="cd03082">
    <property type="entry name" value="TRX_Fd_NuoE_W_FDH_beta"/>
    <property type="match status" value="1"/>
</dbReference>
<dbReference type="SUPFAM" id="SSF140490">
    <property type="entry name" value="Nqo1C-terminal domain-like"/>
    <property type="match status" value="1"/>
</dbReference>
<evidence type="ECO:0000256" key="3">
    <source>
        <dbReference type="ARBA" id="ARBA00022485"/>
    </source>
</evidence>
<evidence type="ECO:0000256" key="5">
    <source>
        <dbReference type="ARBA" id="ARBA00023004"/>
    </source>
</evidence>
<accession>A0A375GKL1</accession>
<dbReference type="Pfam" id="PF10531">
    <property type="entry name" value="SLBB"/>
    <property type="match status" value="1"/>
</dbReference>
<evidence type="ECO:0000256" key="1">
    <source>
        <dbReference type="ARBA" id="ARBA00001917"/>
    </source>
</evidence>
<dbReference type="RefSeq" id="WP_063240679.1">
    <property type="nucleotide sequence ID" value="NZ_CP069809.1"/>
</dbReference>
<comment type="similarity">
    <text evidence="2">Belongs to the complex I 51 kDa subunit family.</text>
</comment>
<dbReference type="SUPFAM" id="SSF142019">
    <property type="entry name" value="Nqo1 FMN-binding domain-like"/>
    <property type="match status" value="1"/>
</dbReference>
<dbReference type="InterPro" id="IPR037207">
    <property type="entry name" value="Nuop51_4Fe4S-bd_sf"/>
</dbReference>
<dbReference type="SMART" id="SM00928">
    <property type="entry name" value="NADH_4Fe-4S"/>
    <property type="match status" value="1"/>
</dbReference>
<dbReference type="Pfam" id="PF01512">
    <property type="entry name" value="Complex1_51K"/>
    <property type="match status" value="1"/>
</dbReference>
<evidence type="ECO:0000256" key="4">
    <source>
        <dbReference type="ARBA" id="ARBA00022723"/>
    </source>
</evidence>
<dbReference type="GO" id="GO:0008137">
    <property type="term" value="F:NADH dehydrogenase (ubiquinone) activity"/>
    <property type="evidence" value="ECO:0007669"/>
    <property type="project" value="InterPro"/>
</dbReference>
<dbReference type="GO" id="GO:0010181">
    <property type="term" value="F:FMN binding"/>
    <property type="evidence" value="ECO:0007669"/>
    <property type="project" value="InterPro"/>
</dbReference>
<dbReference type="EMBL" id="OGUS01000142">
    <property type="protein sequence ID" value="SPC23609.1"/>
    <property type="molecule type" value="Genomic_DNA"/>
</dbReference>
<dbReference type="PANTHER" id="PTHR43578:SF3">
    <property type="entry name" value="NADH-QUINONE OXIDOREDUCTASE SUBUNIT F"/>
    <property type="match status" value="1"/>
</dbReference>
<comment type="cofactor">
    <cofactor evidence="1">
        <name>FMN</name>
        <dbReference type="ChEBI" id="CHEBI:58210"/>
    </cofactor>
</comment>
<dbReference type="PROSITE" id="PS00644">
    <property type="entry name" value="COMPLEX1_51K_1"/>
    <property type="match status" value="1"/>
</dbReference>
<dbReference type="OrthoDB" id="9805533at2"/>
<keyword evidence="6" id="KW-0411">Iron-sulfur</keyword>
<keyword evidence="10" id="KW-1185">Reference proteome</keyword>
<dbReference type="PANTHER" id="PTHR43578">
    <property type="entry name" value="NADH-QUINONE OXIDOREDUCTASE SUBUNIT F"/>
    <property type="match status" value="1"/>
</dbReference>
<keyword evidence="5" id="KW-0408">Iron</keyword>
<evidence type="ECO:0000313" key="10">
    <source>
        <dbReference type="Proteomes" id="UP000623307"/>
    </source>
</evidence>
<proteinExistence type="inferred from homology"/>
<dbReference type="InterPro" id="IPR036249">
    <property type="entry name" value="Thioredoxin-like_sf"/>
</dbReference>
<dbReference type="InterPro" id="IPR019554">
    <property type="entry name" value="Soluble_ligand-bd"/>
</dbReference>
<evidence type="ECO:0000256" key="6">
    <source>
        <dbReference type="ARBA" id="ARBA00023014"/>
    </source>
</evidence>
<dbReference type="AlphaFoldDB" id="A0A375GKL1"/>
<keyword evidence="3" id="KW-0004">4Fe-4S</keyword>
<dbReference type="Gene3D" id="3.10.20.600">
    <property type="match status" value="1"/>
</dbReference>